<comment type="caution">
    <text evidence="1">The sequence shown here is derived from an EMBL/GenBank/DDBJ whole genome shotgun (WGS) entry which is preliminary data.</text>
</comment>
<dbReference type="EMBL" id="SNSC02000015">
    <property type="protein sequence ID" value="TID17831.1"/>
    <property type="molecule type" value="Genomic_DNA"/>
</dbReference>
<gene>
    <name evidence="1" type="ORF">E6O75_ATG10476</name>
</gene>
<sequence>MFVFNNSMQHGLKSTITGLAGRIHHDLTQTIEILGFRPWKKEGIEPKDSRAKGIAISVNRSHHSPNVPIPLSVSVIQLVLAQFSFSLFFSNSVSQYLYISSLPKPEHVVTAPIPFQKKLGQQVICSSKNHDEIHHFEFYDPRMRTYNQLADCQASSKLSISDNLFV</sequence>
<name>A0A4Z1NTH6_9PEZI</name>
<accession>A0A4Z1NTH6</accession>
<evidence type="ECO:0000313" key="1">
    <source>
        <dbReference type="EMBL" id="TID17831.1"/>
    </source>
</evidence>
<organism evidence="1 2">
    <name type="scientific">Venturia nashicola</name>
    <dbReference type="NCBI Taxonomy" id="86259"/>
    <lineage>
        <taxon>Eukaryota</taxon>
        <taxon>Fungi</taxon>
        <taxon>Dikarya</taxon>
        <taxon>Ascomycota</taxon>
        <taxon>Pezizomycotina</taxon>
        <taxon>Dothideomycetes</taxon>
        <taxon>Pleosporomycetidae</taxon>
        <taxon>Venturiales</taxon>
        <taxon>Venturiaceae</taxon>
        <taxon>Venturia</taxon>
    </lineage>
</organism>
<keyword evidence="2" id="KW-1185">Reference proteome</keyword>
<evidence type="ECO:0000313" key="2">
    <source>
        <dbReference type="Proteomes" id="UP000298493"/>
    </source>
</evidence>
<dbReference type="AlphaFoldDB" id="A0A4Z1NTH6"/>
<protein>
    <submittedName>
        <fullName evidence="1">Uncharacterized protein</fullName>
    </submittedName>
</protein>
<proteinExistence type="predicted"/>
<reference evidence="1 2" key="1">
    <citation type="submission" date="2019-04" db="EMBL/GenBank/DDBJ databases">
        <title>High contiguity whole genome sequence and gene annotation resource for two Venturia nashicola isolates.</title>
        <authorList>
            <person name="Prokchorchik M."/>
            <person name="Won K."/>
            <person name="Lee Y."/>
            <person name="Choi E.D."/>
            <person name="Segonzac C."/>
            <person name="Sohn K.H."/>
        </authorList>
    </citation>
    <scope>NUCLEOTIDE SEQUENCE [LARGE SCALE GENOMIC DNA]</scope>
    <source>
        <strain evidence="1 2">PRI2</strain>
    </source>
</reference>
<dbReference type="Proteomes" id="UP000298493">
    <property type="component" value="Unassembled WGS sequence"/>
</dbReference>